<dbReference type="AlphaFoldDB" id="A0A7S3KWP7"/>
<proteinExistence type="predicted"/>
<evidence type="ECO:0000256" key="1">
    <source>
        <dbReference type="SAM" id="Phobius"/>
    </source>
</evidence>
<dbReference type="Pfam" id="PF12146">
    <property type="entry name" value="Hydrolase_4"/>
    <property type="match status" value="1"/>
</dbReference>
<keyword evidence="1" id="KW-0472">Membrane</keyword>
<evidence type="ECO:0000313" key="3">
    <source>
        <dbReference type="EMBL" id="CAE0403189.1"/>
    </source>
</evidence>
<dbReference type="PANTHER" id="PTHR11614">
    <property type="entry name" value="PHOSPHOLIPASE-RELATED"/>
    <property type="match status" value="1"/>
</dbReference>
<dbReference type="InterPro" id="IPR051044">
    <property type="entry name" value="MAG_DAG_Lipase"/>
</dbReference>
<reference evidence="3" key="1">
    <citation type="submission" date="2021-01" db="EMBL/GenBank/DDBJ databases">
        <authorList>
            <person name="Corre E."/>
            <person name="Pelletier E."/>
            <person name="Niang G."/>
            <person name="Scheremetjew M."/>
            <person name="Finn R."/>
            <person name="Kale V."/>
            <person name="Holt S."/>
            <person name="Cochrane G."/>
            <person name="Meng A."/>
            <person name="Brown T."/>
            <person name="Cohen L."/>
        </authorList>
    </citation>
    <scope>NUCLEOTIDE SEQUENCE</scope>
    <source>
        <strain evidence="3">CCMP127</strain>
    </source>
</reference>
<dbReference type="EMBL" id="HBIM01001614">
    <property type="protein sequence ID" value="CAE0403189.1"/>
    <property type="molecule type" value="Transcribed_RNA"/>
</dbReference>
<keyword evidence="1" id="KW-1133">Transmembrane helix</keyword>
<protein>
    <recommendedName>
        <fullName evidence="2">Serine aminopeptidase S33 domain-containing protein</fullName>
    </recommendedName>
</protein>
<gene>
    <name evidence="3" type="ORF">ACOF00016_LOCUS1412</name>
</gene>
<dbReference type="SUPFAM" id="SSF53474">
    <property type="entry name" value="alpha/beta-Hydrolases"/>
    <property type="match status" value="1"/>
</dbReference>
<feature type="transmembrane region" description="Helical" evidence="1">
    <location>
        <begin position="109"/>
        <end position="135"/>
    </location>
</feature>
<feature type="domain" description="Serine aminopeptidase S33" evidence="2">
    <location>
        <begin position="201"/>
        <end position="449"/>
    </location>
</feature>
<keyword evidence="1" id="KW-0812">Transmembrane</keyword>
<organism evidence="3">
    <name type="scientific">Amphora coffeiformis</name>
    <dbReference type="NCBI Taxonomy" id="265554"/>
    <lineage>
        <taxon>Eukaryota</taxon>
        <taxon>Sar</taxon>
        <taxon>Stramenopiles</taxon>
        <taxon>Ochrophyta</taxon>
        <taxon>Bacillariophyta</taxon>
        <taxon>Bacillariophyceae</taxon>
        <taxon>Bacillariophycidae</taxon>
        <taxon>Thalassiophysales</taxon>
        <taxon>Catenulaceae</taxon>
        <taxon>Amphora</taxon>
    </lineage>
</organism>
<evidence type="ECO:0000259" key="2">
    <source>
        <dbReference type="Pfam" id="PF12146"/>
    </source>
</evidence>
<dbReference type="Gene3D" id="3.40.50.1820">
    <property type="entry name" value="alpha/beta hydrolase"/>
    <property type="match status" value="1"/>
</dbReference>
<name>A0A7S3KWP7_9STRA</name>
<accession>A0A7S3KWP7</accession>
<dbReference type="InterPro" id="IPR029058">
    <property type="entry name" value="AB_hydrolase_fold"/>
</dbReference>
<sequence length="469" mass="52983">MTVWKPFAIVTNNSTLQKSTSTRKISCFDRHHPINQNQPAHNKSTNMKSKIQVQMDDKEVIDSMVSSKTEKERFPRLLSSDEISVESASSVSKWAAPYDPAPVVEQSTVLMVGFVLFVLAQIWPPLILLVAYFACKLIPYSFRENDDPATRRRLWAEFVRDEDLPDDFKIPSENIDVKHGFWTNRRGMLLHTVTVLPKDQPVKAVACFCHGYTDSVSFMKLVENQRLAERGIAFCAIEYEGHGLSDGALGLFNDWNLLIGDVSSYFSEVSQQFPQKPMFLMGESMGGAVAYSVYNAVPDLFRGVVFLCPMCKISDNMLPPQSVIDVLKWLIGPSGPSASWLGYLPIAPARNSLENVTHKVLEKRHLCSRSPLVFGRNPRLATARELIDVTQRISKSLDQFDAPFLVLHGKDDVVTDPRLSQSLYDESPSKDKSIRLYEGMWHSLTTGEPDENIDRVFEDCIEWIEARAK</sequence>
<dbReference type="InterPro" id="IPR022742">
    <property type="entry name" value="Hydrolase_4"/>
</dbReference>